<feature type="region of interest" description="Disordered" evidence="1">
    <location>
        <begin position="138"/>
        <end position="195"/>
    </location>
</feature>
<keyword evidence="3" id="KW-1185">Reference proteome</keyword>
<accession>A0A1B7LHN0</accession>
<name>A0A1B7LHN0_9FIRM</name>
<dbReference type="OrthoDB" id="1805637at2"/>
<gene>
    <name evidence="2" type="ORF">A6M21_04475</name>
</gene>
<dbReference type="Proteomes" id="UP000078532">
    <property type="component" value="Unassembled WGS sequence"/>
</dbReference>
<reference evidence="2 3" key="1">
    <citation type="submission" date="2016-04" db="EMBL/GenBank/DDBJ databases">
        <authorList>
            <person name="Evans L.H."/>
            <person name="Alamgir A."/>
            <person name="Owens N."/>
            <person name="Weber N.D."/>
            <person name="Virtaneva K."/>
            <person name="Barbian K."/>
            <person name="Babar A."/>
            <person name="Rosenke K."/>
        </authorList>
    </citation>
    <scope>NUCLEOTIDE SEQUENCE [LARGE SCALE GENOMIC DNA]</scope>
    <source>
        <strain evidence="2 3">LMa1</strain>
    </source>
</reference>
<evidence type="ECO:0008006" key="4">
    <source>
        <dbReference type="Google" id="ProtNLM"/>
    </source>
</evidence>
<evidence type="ECO:0000256" key="1">
    <source>
        <dbReference type="SAM" id="MobiDB-lite"/>
    </source>
</evidence>
<protein>
    <recommendedName>
        <fullName evidence="4">Nickel transporter</fullName>
    </recommendedName>
</protein>
<dbReference type="InterPro" id="IPR019613">
    <property type="entry name" value="DUF4198"/>
</dbReference>
<dbReference type="STRING" id="1838280.A6M21_04475"/>
<proteinExistence type="predicted"/>
<feature type="compositionally biased region" description="Basic and acidic residues" evidence="1">
    <location>
        <begin position="167"/>
        <end position="194"/>
    </location>
</feature>
<evidence type="ECO:0000313" key="2">
    <source>
        <dbReference type="EMBL" id="OAT85758.1"/>
    </source>
</evidence>
<sequence>MHTDIVRGHEVWLEPTHLHFHTGGEIEVKALWGHMMRRDGMGRAEHWRCYALAPDGVRHELEPLPGEGLYHMLYLPAGAEGLYTVVVENDAGVFCTLPGGTVKEGSRREHPQALKCARYYQWARVTVPVGHDVHGHGVNLAGAHHHDPGRRDDAGEHGHRHGVAHAGRHEHVSCCHGHGDEHAHAHDSGHEHGHGVALAGGLDIVPAAVRPFHPGDSLDLQVLYRGRPLAGATVRATYHLFEGADYPRAGLTGPDGKVAFTFEQKGHWMFIVNHTDASGAVAGEYDGLELTATLVVPGVR</sequence>
<evidence type="ECO:0000313" key="3">
    <source>
        <dbReference type="Proteomes" id="UP000078532"/>
    </source>
</evidence>
<organism evidence="2 3">
    <name type="scientific">Desulfotomaculum copahuensis</name>
    <dbReference type="NCBI Taxonomy" id="1838280"/>
    <lineage>
        <taxon>Bacteria</taxon>
        <taxon>Bacillati</taxon>
        <taxon>Bacillota</taxon>
        <taxon>Clostridia</taxon>
        <taxon>Eubacteriales</taxon>
        <taxon>Desulfotomaculaceae</taxon>
        <taxon>Desulfotomaculum</taxon>
    </lineage>
</organism>
<feature type="compositionally biased region" description="Basic and acidic residues" evidence="1">
    <location>
        <begin position="144"/>
        <end position="157"/>
    </location>
</feature>
<dbReference type="AlphaFoldDB" id="A0A1B7LHN0"/>
<dbReference type="Pfam" id="PF10670">
    <property type="entry name" value="DUF4198"/>
    <property type="match status" value="2"/>
</dbReference>
<dbReference type="EMBL" id="LYVF01000047">
    <property type="protein sequence ID" value="OAT85758.1"/>
    <property type="molecule type" value="Genomic_DNA"/>
</dbReference>
<dbReference type="RefSeq" id="WP_066666498.1">
    <property type="nucleotide sequence ID" value="NZ_LYVF01000047.1"/>
</dbReference>
<comment type="caution">
    <text evidence="2">The sequence shown here is derived from an EMBL/GenBank/DDBJ whole genome shotgun (WGS) entry which is preliminary data.</text>
</comment>